<evidence type="ECO:0000256" key="1">
    <source>
        <dbReference type="SAM" id="MobiDB-lite"/>
    </source>
</evidence>
<dbReference type="Proteomes" id="UP001195769">
    <property type="component" value="Unassembled WGS sequence"/>
</dbReference>
<protein>
    <submittedName>
        <fullName evidence="2">Uncharacterized protein</fullName>
    </submittedName>
</protein>
<reference evidence="2" key="1">
    <citation type="journal article" date="2020" name="New Phytol.">
        <title>Comparative genomics reveals dynamic genome evolution in host specialist ectomycorrhizal fungi.</title>
        <authorList>
            <person name="Lofgren L.A."/>
            <person name="Nguyen N.H."/>
            <person name="Vilgalys R."/>
            <person name="Ruytinx J."/>
            <person name="Liao H.L."/>
            <person name="Branco S."/>
            <person name="Kuo A."/>
            <person name="LaButti K."/>
            <person name="Lipzen A."/>
            <person name="Andreopoulos W."/>
            <person name="Pangilinan J."/>
            <person name="Riley R."/>
            <person name="Hundley H."/>
            <person name="Na H."/>
            <person name="Barry K."/>
            <person name="Grigoriev I.V."/>
            <person name="Stajich J.E."/>
            <person name="Kennedy P.G."/>
        </authorList>
    </citation>
    <scope>NUCLEOTIDE SEQUENCE</scope>
    <source>
        <strain evidence="2">FC203</strain>
    </source>
</reference>
<organism evidence="2 3">
    <name type="scientific">Suillus fuscotomentosus</name>
    <dbReference type="NCBI Taxonomy" id="1912939"/>
    <lineage>
        <taxon>Eukaryota</taxon>
        <taxon>Fungi</taxon>
        <taxon>Dikarya</taxon>
        <taxon>Basidiomycota</taxon>
        <taxon>Agaricomycotina</taxon>
        <taxon>Agaricomycetes</taxon>
        <taxon>Agaricomycetidae</taxon>
        <taxon>Boletales</taxon>
        <taxon>Suillineae</taxon>
        <taxon>Suillaceae</taxon>
        <taxon>Suillus</taxon>
    </lineage>
</organism>
<dbReference type="AlphaFoldDB" id="A0AAD4EBA7"/>
<dbReference type="GeneID" id="64660873"/>
<sequence length="220" mass="23671">MVKNHKWLAAACAARWKNKPLVSACSSVQALSPPSAQSAGIPKALSTEFSPIDLDFDNLSDCGYTGGIDFHQLNDEHESDSPSGNEWSDDESLCELEGNDLEENLKGLQAETFFDKLSWPKTSMWCAPKASAMTQSGMSDGAQSEGSSNTTTQNFQLQPGTIAIDFAGYLSDESDLNSKDDSDSELGEDAWPPDSGYQCVVAKSSQSTHKCLPAVPPLKH</sequence>
<name>A0AAD4EBA7_9AGAM</name>
<feature type="region of interest" description="Disordered" evidence="1">
    <location>
        <begin position="134"/>
        <end position="157"/>
    </location>
</feature>
<dbReference type="RefSeq" id="XP_041228581.1">
    <property type="nucleotide sequence ID" value="XM_041366575.1"/>
</dbReference>
<gene>
    <name evidence="2" type="ORF">F5891DRAFT_1185654</name>
</gene>
<evidence type="ECO:0000313" key="2">
    <source>
        <dbReference type="EMBL" id="KAG1903006.1"/>
    </source>
</evidence>
<keyword evidence="3" id="KW-1185">Reference proteome</keyword>
<proteinExistence type="predicted"/>
<comment type="caution">
    <text evidence="2">The sequence shown here is derived from an EMBL/GenBank/DDBJ whole genome shotgun (WGS) entry which is preliminary data.</text>
</comment>
<dbReference type="EMBL" id="JABBWK010000014">
    <property type="protein sequence ID" value="KAG1903006.1"/>
    <property type="molecule type" value="Genomic_DNA"/>
</dbReference>
<accession>A0AAD4EBA7</accession>
<feature type="region of interest" description="Disordered" evidence="1">
    <location>
        <begin position="173"/>
        <end position="197"/>
    </location>
</feature>
<evidence type="ECO:0000313" key="3">
    <source>
        <dbReference type="Proteomes" id="UP001195769"/>
    </source>
</evidence>